<dbReference type="EMBL" id="CAAALY010255758">
    <property type="protein sequence ID" value="VEL37709.1"/>
    <property type="molecule type" value="Genomic_DNA"/>
</dbReference>
<evidence type="ECO:0000313" key="2">
    <source>
        <dbReference type="Proteomes" id="UP000784294"/>
    </source>
</evidence>
<dbReference type="Proteomes" id="UP000784294">
    <property type="component" value="Unassembled WGS sequence"/>
</dbReference>
<dbReference type="AlphaFoldDB" id="A0A448XIV5"/>
<evidence type="ECO:0000313" key="1">
    <source>
        <dbReference type="EMBL" id="VEL37709.1"/>
    </source>
</evidence>
<keyword evidence="2" id="KW-1185">Reference proteome</keyword>
<gene>
    <name evidence="1" type="ORF">PXEA_LOCUS31149</name>
</gene>
<reference evidence="1" key="1">
    <citation type="submission" date="2018-11" db="EMBL/GenBank/DDBJ databases">
        <authorList>
            <consortium name="Pathogen Informatics"/>
        </authorList>
    </citation>
    <scope>NUCLEOTIDE SEQUENCE</scope>
</reference>
<comment type="caution">
    <text evidence="1">The sequence shown here is derived from an EMBL/GenBank/DDBJ whole genome shotgun (WGS) entry which is preliminary data.</text>
</comment>
<organism evidence="1 2">
    <name type="scientific">Protopolystoma xenopodis</name>
    <dbReference type="NCBI Taxonomy" id="117903"/>
    <lineage>
        <taxon>Eukaryota</taxon>
        <taxon>Metazoa</taxon>
        <taxon>Spiralia</taxon>
        <taxon>Lophotrochozoa</taxon>
        <taxon>Platyhelminthes</taxon>
        <taxon>Monogenea</taxon>
        <taxon>Polyopisthocotylea</taxon>
        <taxon>Polystomatidea</taxon>
        <taxon>Polystomatidae</taxon>
        <taxon>Protopolystoma</taxon>
    </lineage>
</organism>
<protein>
    <submittedName>
        <fullName evidence="1">Uncharacterized protein</fullName>
    </submittedName>
</protein>
<sequence>MLQEFDYFLLVHGLNTRKQTGSSAGLTLFFNWEVVELATCERFPCGWFILTEDADASANGFGSGFVVAGYHYDPDTGLAALLDAVEDLCARRVQHADYTDESQIVLVEEAKGVNKCKIGEKIGE</sequence>
<accession>A0A448XIV5</accession>
<name>A0A448XIV5_9PLAT</name>
<proteinExistence type="predicted"/>
<dbReference type="OrthoDB" id="8044475at2759"/>